<dbReference type="Gene3D" id="3.20.20.150">
    <property type="entry name" value="Divalent-metal-dependent TIM barrel enzymes"/>
    <property type="match status" value="1"/>
</dbReference>
<sequence length="269" mass="30280">MMTIDSTFGREVRKIGLQLYTVRDLLKVDFEGTLRRVAILGYSEVEFAGILGSDVSHTRKLLLGLGLTAPSLHIDYPSLRDNAQPSFEIAHLLGSRFVICPWLDPSVRKTTDDWKRICDNLNTIGQLASRSNLTLAYHNHDFEFAALPGGIQPYDVLLRRTDERLVKFELDVYWATKGNLDSARVLRANPSRFPLVHLKDMAKDGSTTELGRGTIDFASILEAARQSGVRHVLVEQDVSTDPLRSIETSIAFLRNQPYLSRGFIRPRTP</sequence>
<dbReference type="GO" id="GO:0016853">
    <property type="term" value="F:isomerase activity"/>
    <property type="evidence" value="ECO:0007669"/>
    <property type="project" value="UniProtKB-KW"/>
</dbReference>
<proteinExistence type="predicted"/>
<dbReference type="InterPro" id="IPR013022">
    <property type="entry name" value="Xyl_isomerase-like_TIM-brl"/>
</dbReference>
<name>A0ABX3WST4_9BRAD</name>
<dbReference type="PANTHER" id="PTHR12110:SF41">
    <property type="entry name" value="INOSOSE DEHYDRATASE"/>
    <property type="match status" value="1"/>
</dbReference>
<dbReference type="SUPFAM" id="SSF51658">
    <property type="entry name" value="Xylose isomerase-like"/>
    <property type="match status" value="1"/>
</dbReference>
<comment type="caution">
    <text evidence="2">The sequence shown here is derived from an EMBL/GenBank/DDBJ whole genome shotgun (WGS) entry which is preliminary data.</text>
</comment>
<feature type="domain" description="Xylose isomerase-like TIM barrel" evidence="1">
    <location>
        <begin position="80"/>
        <end position="255"/>
    </location>
</feature>
<keyword evidence="2" id="KW-0413">Isomerase</keyword>
<gene>
    <name evidence="2" type="ORF">BST63_36175</name>
</gene>
<evidence type="ECO:0000259" key="1">
    <source>
        <dbReference type="Pfam" id="PF01261"/>
    </source>
</evidence>
<dbReference type="PANTHER" id="PTHR12110">
    <property type="entry name" value="HYDROXYPYRUVATE ISOMERASE"/>
    <property type="match status" value="1"/>
</dbReference>
<dbReference type="Pfam" id="PF01261">
    <property type="entry name" value="AP_endonuc_2"/>
    <property type="match status" value="1"/>
</dbReference>
<reference evidence="2 3" key="1">
    <citation type="submission" date="2017-03" db="EMBL/GenBank/DDBJ databases">
        <title>Whole genome sequences of fourteen strains of Bradyrhizobium canariense and one strain of Bradyrhizobium japonicum isolated from Lupinus (Papilionoideae: Genisteae) species in Algeria.</title>
        <authorList>
            <person name="Crovadore J."/>
            <person name="Chekireb D."/>
            <person name="Brachmann A."/>
            <person name="Chablais R."/>
            <person name="Cochard B."/>
            <person name="Lefort F."/>
        </authorList>
    </citation>
    <scope>NUCLEOTIDE SEQUENCE [LARGE SCALE GENOMIC DNA]</scope>
    <source>
        <strain evidence="2 3">UBMAN05</strain>
    </source>
</reference>
<dbReference type="InterPro" id="IPR036237">
    <property type="entry name" value="Xyl_isomerase-like_sf"/>
</dbReference>
<evidence type="ECO:0000313" key="2">
    <source>
        <dbReference type="EMBL" id="OSJ21145.1"/>
    </source>
</evidence>
<dbReference type="InterPro" id="IPR050312">
    <property type="entry name" value="IolE/XylAMocC-like"/>
</dbReference>
<evidence type="ECO:0000313" key="3">
    <source>
        <dbReference type="Proteomes" id="UP000193884"/>
    </source>
</evidence>
<dbReference type="Proteomes" id="UP000193884">
    <property type="component" value="Unassembled WGS sequence"/>
</dbReference>
<organism evidence="2 3">
    <name type="scientific">Bradyrhizobium canariense</name>
    <dbReference type="NCBI Taxonomy" id="255045"/>
    <lineage>
        <taxon>Bacteria</taxon>
        <taxon>Pseudomonadati</taxon>
        <taxon>Pseudomonadota</taxon>
        <taxon>Alphaproteobacteria</taxon>
        <taxon>Hyphomicrobiales</taxon>
        <taxon>Nitrobacteraceae</taxon>
        <taxon>Bradyrhizobium</taxon>
    </lineage>
</organism>
<accession>A0ABX3WST4</accession>
<keyword evidence="3" id="KW-1185">Reference proteome</keyword>
<dbReference type="EMBL" id="NAFK01000177">
    <property type="protein sequence ID" value="OSJ21145.1"/>
    <property type="molecule type" value="Genomic_DNA"/>
</dbReference>
<protein>
    <submittedName>
        <fullName evidence="2">Sugar phosphate isomerase</fullName>
    </submittedName>
</protein>